<evidence type="ECO:0000259" key="2">
    <source>
        <dbReference type="PROSITE" id="PS50943"/>
    </source>
</evidence>
<keyword evidence="1" id="KW-0238">DNA-binding</keyword>
<dbReference type="GO" id="GO:0003677">
    <property type="term" value="F:DNA binding"/>
    <property type="evidence" value="ECO:0007669"/>
    <property type="project" value="UniProtKB-KW"/>
</dbReference>
<name>A0A642A537_BACOV</name>
<dbReference type="SMART" id="SM00530">
    <property type="entry name" value="HTH_XRE"/>
    <property type="match status" value="1"/>
</dbReference>
<dbReference type="Pfam" id="PF01381">
    <property type="entry name" value="HTH_3"/>
    <property type="match status" value="1"/>
</dbReference>
<accession>A0A642A537</accession>
<dbReference type="Gene3D" id="1.10.260.40">
    <property type="entry name" value="lambda repressor-like DNA-binding domains"/>
    <property type="match status" value="1"/>
</dbReference>
<proteinExistence type="predicted"/>
<dbReference type="InterPro" id="IPR010982">
    <property type="entry name" value="Lambda_DNA-bd_dom_sf"/>
</dbReference>
<dbReference type="AlphaFoldDB" id="A0A642A537"/>
<dbReference type="EMBL" id="VWGG01000085">
    <property type="protein sequence ID" value="KAA4560766.1"/>
    <property type="molecule type" value="Genomic_DNA"/>
</dbReference>
<dbReference type="GO" id="GO:0005829">
    <property type="term" value="C:cytosol"/>
    <property type="evidence" value="ECO:0007669"/>
    <property type="project" value="TreeGrafter"/>
</dbReference>
<evidence type="ECO:0000313" key="3">
    <source>
        <dbReference type="EMBL" id="KAA4560766.1"/>
    </source>
</evidence>
<dbReference type="GO" id="GO:0003700">
    <property type="term" value="F:DNA-binding transcription factor activity"/>
    <property type="evidence" value="ECO:0007669"/>
    <property type="project" value="TreeGrafter"/>
</dbReference>
<dbReference type="InterPro" id="IPR050807">
    <property type="entry name" value="TransReg_Diox_bact_type"/>
</dbReference>
<dbReference type="CDD" id="cd00093">
    <property type="entry name" value="HTH_XRE"/>
    <property type="match status" value="1"/>
</dbReference>
<dbReference type="InterPro" id="IPR001387">
    <property type="entry name" value="Cro/C1-type_HTH"/>
</dbReference>
<evidence type="ECO:0000256" key="1">
    <source>
        <dbReference type="ARBA" id="ARBA00023125"/>
    </source>
</evidence>
<dbReference type="PANTHER" id="PTHR46797">
    <property type="entry name" value="HTH-TYPE TRANSCRIPTIONAL REGULATOR"/>
    <property type="match status" value="1"/>
</dbReference>
<dbReference type="PANTHER" id="PTHR46797:SF1">
    <property type="entry name" value="METHYLPHOSPHONATE SYNTHASE"/>
    <property type="match status" value="1"/>
</dbReference>
<feature type="domain" description="HTH cro/C1-type" evidence="2">
    <location>
        <begin position="13"/>
        <end position="67"/>
    </location>
</feature>
<dbReference type="PROSITE" id="PS50943">
    <property type="entry name" value="HTH_CROC1"/>
    <property type="match status" value="1"/>
</dbReference>
<gene>
    <name evidence="3" type="ORF">F3B65_27005</name>
</gene>
<sequence length="93" mass="10818">MEGLDLLKIGEAIKIRRIKRRIHQTKLAEQLGISQTHLSNAENGRVMLSLKALLKLKRIFNCTLDELVDPENYDELGKKKEKVKRYKLVRCSE</sequence>
<reference evidence="3" key="1">
    <citation type="journal article" date="2019" name="Nat. Med.">
        <title>A library of human gut bacterial isolates paired with longitudinal multiomics data enables mechanistic microbiome research.</title>
        <authorList>
            <person name="Poyet M."/>
            <person name="Groussin M."/>
            <person name="Gibbons S.M."/>
            <person name="Avila-Pacheco J."/>
            <person name="Jiang X."/>
            <person name="Kearney S.M."/>
            <person name="Perrotta A.R."/>
            <person name="Berdy B."/>
            <person name="Zhao S."/>
            <person name="Lieberman T.D."/>
            <person name="Swanson P.K."/>
            <person name="Smith M."/>
            <person name="Roesemann S."/>
            <person name="Alexander J.E."/>
            <person name="Rich S.A."/>
            <person name="Livny J."/>
            <person name="Vlamakis H."/>
            <person name="Clish C."/>
            <person name="Bullock K."/>
            <person name="Deik A."/>
            <person name="Scott J."/>
            <person name="Pierce K.A."/>
            <person name="Xavier R.J."/>
            <person name="Alm E.J."/>
        </authorList>
    </citation>
    <scope>NUCLEOTIDE SEQUENCE</scope>
    <source>
        <strain evidence="3">BIOML-A32</strain>
    </source>
</reference>
<protein>
    <submittedName>
        <fullName evidence="3">Helix-turn-helix transcriptional regulator</fullName>
    </submittedName>
</protein>
<dbReference type="SUPFAM" id="SSF47413">
    <property type="entry name" value="lambda repressor-like DNA-binding domains"/>
    <property type="match status" value="1"/>
</dbReference>
<comment type="caution">
    <text evidence="3">The sequence shown here is derived from an EMBL/GenBank/DDBJ whole genome shotgun (WGS) entry which is preliminary data.</text>
</comment>
<organism evidence="3">
    <name type="scientific">Bacteroides ovatus</name>
    <dbReference type="NCBI Taxonomy" id="28116"/>
    <lineage>
        <taxon>Bacteria</taxon>
        <taxon>Pseudomonadati</taxon>
        <taxon>Bacteroidota</taxon>
        <taxon>Bacteroidia</taxon>
        <taxon>Bacteroidales</taxon>
        <taxon>Bacteroidaceae</taxon>
        <taxon>Bacteroides</taxon>
    </lineage>
</organism>